<evidence type="ECO:0000256" key="1">
    <source>
        <dbReference type="SAM" id="MobiDB-lite"/>
    </source>
</evidence>
<reference evidence="2 3" key="1">
    <citation type="submission" date="2024-11" db="EMBL/GenBank/DDBJ databases">
        <title>Adaptive evolution of stress response genes in parasites aligns with host niche diversity.</title>
        <authorList>
            <person name="Hahn C."/>
            <person name="Resl P."/>
        </authorList>
    </citation>
    <scope>NUCLEOTIDE SEQUENCE [LARGE SCALE GENOMIC DNA]</scope>
    <source>
        <strain evidence="2">EGGRZ-B1_66</strain>
        <tissue evidence="2">Body</tissue>
    </source>
</reference>
<accession>A0ABD2PKH0</accession>
<evidence type="ECO:0000313" key="3">
    <source>
        <dbReference type="Proteomes" id="UP001626550"/>
    </source>
</evidence>
<proteinExistence type="predicted"/>
<feature type="compositionally biased region" description="Basic and acidic residues" evidence="1">
    <location>
        <begin position="1"/>
        <end position="23"/>
    </location>
</feature>
<dbReference type="Proteomes" id="UP001626550">
    <property type="component" value="Unassembled WGS sequence"/>
</dbReference>
<gene>
    <name evidence="2" type="ORF">Ciccas_013490</name>
</gene>
<name>A0ABD2PKH0_9PLAT</name>
<keyword evidence="3" id="KW-1185">Reference proteome</keyword>
<dbReference type="AlphaFoldDB" id="A0ABD2PKH0"/>
<sequence length="62" mass="7588">MKLEERKLEAESNQTKTEDERTKDYHRRKNRGLSVKQIDEELWKLIWIRDMIKEPDDLGDDD</sequence>
<comment type="caution">
    <text evidence="2">The sequence shown here is derived from an EMBL/GenBank/DDBJ whole genome shotgun (WGS) entry which is preliminary data.</text>
</comment>
<dbReference type="EMBL" id="JBJKFK010006090">
    <property type="protein sequence ID" value="KAL3307985.1"/>
    <property type="molecule type" value="Genomic_DNA"/>
</dbReference>
<organism evidence="2 3">
    <name type="scientific">Cichlidogyrus casuarinus</name>
    <dbReference type="NCBI Taxonomy" id="1844966"/>
    <lineage>
        <taxon>Eukaryota</taxon>
        <taxon>Metazoa</taxon>
        <taxon>Spiralia</taxon>
        <taxon>Lophotrochozoa</taxon>
        <taxon>Platyhelminthes</taxon>
        <taxon>Monogenea</taxon>
        <taxon>Monopisthocotylea</taxon>
        <taxon>Dactylogyridea</taxon>
        <taxon>Ancyrocephalidae</taxon>
        <taxon>Cichlidogyrus</taxon>
    </lineage>
</organism>
<protein>
    <submittedName>
        <fullName evidence="2">Uncharacterized protein</fullName>
    </submittedName>
</protein>
<evidence type="ECO:0000313" key="2">
    <source>
        <dbReference type="EMBL" id="KAL3307985.1"/>
    </source>
</evidence>
<feature type="region of interest" description="Disordered" evidence="1">
    <location>
        <begin position="1"/>
        <end position="26"/>
    </location>
</feature>